<evidence type="ECO:0000313" key="2">
    <source>
        <dbReference type="EMBL" id="KAK3766809.1"/>
    </source>
</evidence>
<proteinExistence type="predicted"/>
<dbReference type="Proteomes" id="UP001283361">
    <property type="component" value="Unassembled WGS sequence"/>
</dbReference>
<reference evidence="2" key="1">
    <citation type="journal article" date="2023" name="G3 (Bethesda)">
        <title>A reference genome for the long-term kleptoplast-retaining sea slug Elysia crispata morphotype clarki.</title>
        <authorList>
            <person name="Eastman K.E."/>
            <person name="Pendleton A.L."/>
            <person name="Shaikh M.A."/>
            <person name="Suttiyut T."/>
            <person name="Ogas R."/>
            <person name="Tomko P."/>
            <person name="Gavelis G."/>
            <person name="Widhalm J.R."/>
            <person name="Wisecaver J.H."/>
        </authorList>
    </citation>
    <scope>NUCLEOTIDE SEQUENCE</scope>
    <source>
        <strain evidence="2">ECLA1</strain>
    </source>
</reference>
<sequence>MTCCPFQTRAKEKERELQRAFADKERQLQETQLTVAKKLGEAEQKITSLHSALESAQSELFEVKSKYDEATSAKNVTRGRNRGFLQYAQCTLMETVFGSCFSYFPPILSIVPTVIALSDHSYRAISRGHGRAHTRSPCFTLVVTTALTQ</sequence>
<evidence type="ECO:0000313" key="3">
    <source>
        <dbReference type="Proteomes" id="UP001283361"/>
    </source>
</evidence>
<feature type="coiled-coil region" evidence="1">
    <location>
        <begin position="7"/>
        <end position="73"/>
    </location>
</feature>
<dbReference type="EMBL" id="JAWDGP010004194">
    <property type="protein sequence ID" value="KAK3766809.1"/>
    <property type="molecule type" value="Genomic_DNA"/>
</dbReference>
<accession>A0AAE0ZCC5</accession>
<name>A0AAE0ZCC5_9GAST</name>
<organism evidence="2 3">
    <name type="scientific">Elysia crispata</name>
    <name type="common">lettuce slug</name>
    <dbReference type="NCBI Taxonomy" id="231223"/>
    <lineage>
        <taxon>Eukaryota</taxon>
        <taxon>Metazoa</taxon>
        <taxon>Spiralia</taxon>
        <taxon>Lophotrochozoa</taxon>
        <taxon>Mollusca</taxon>
        <taxon>Gastropoda</taxon>
        <taxon>Heterobranchia</taxon>
        <taxon>Euthyneura</taxon>
        <taxon>Panpulmonata</taxon>
        <taxon>Sacoglossa</taxon>
        <taxon>Placobranchoidea</taxon>
        <taxon>Plakobranchidae</taxon>
        <taxon>Elysia</taxon>
    </lineage>
</organism>
<keyword evidence="3" id="KW-1185">Reference proteome</keyword>
<gene>
    <name evidence="2" type="ORF">RRG08_056892</name>
</gene>
<comment type="caution">
    <text evidence="2">The sequence shown here is derived from an EMBL/GenBank/DDBJ whole genome shotgun (WGS) entry which is preliminary data.</text>
</comment>
<keyword evidence="1" id="KW-0175">Coiled coil</keyword>
<evidence type="ECO:0000256" key="1">
    <source>
        <dbReference type="SAM" id="Coils"/>
    </source>
</evidence>
<protein>
    <submittedName>
        <fullName evidence="2">Uncharacterized protein</fullName>
    </submittedName>
</protein>
<dbReference type="AlphaFoldDB" id="A0AAE0ZCC5"/>